<reference evidence="2 3" key="1">
    <citation type="submission" date="2014-09" db="EMBL/GenBank/DDBJ databases">
        <title>Genome sequence of Sinomonas sp. MUSC 117.</title>
        <authorList>
            <person name="Lee L.-H."/>
        </authorList>
    </citation>
    <scope>NUCLEOTIDE SEQUENCE [LARGE SCALE GENOMIC DNA]</scope>
    <source>
        <strain evidence="2 3">MUSC 117</strain>
    </source>
</reference>
<dbReference type="NCBIfam" id="TIGR03083">
    <property type="entry name" value="maleylpyruvate isomerase family mycothiol-dependent enzyme"/>
    <property type="match status" value="1"/>
</dbReference>
<evidence type="ECO:0000313" key="2">
    <source>
        <dbReference type="EMBL" id="KHL00572.1"/>
    </source>
</evidence>
<dbReference type="SUPFAM" id="SSF109854">
    <property type="entry name" value="DinB/YfiT-like putative metalloenzymes"/>
    <property type="match status" value="1"/>
</dbReference>
<evidence type="ECO:0000313" key="3">
    <source>
        <dbReference type="Proteomes" id="UP000030982"/>
    </source>
</evidence>
<dbReference type="EMBL" id="JTDL01000151">
    <property type="protein sequence ID" value="KHL00572.1"/>
    <property type="molecule type" value="Genomic_DNA"/>
</dbReference>
<dbReference type="InterPro" id="IPR017517">
    <property type="entry name" value="Maleyloyr_isom"/>
</dbReference>
<dbReference type="GO" id="GO:0046872">
    <property type="term" value="F:metal ion binding"/>
    <property type="evidence" value="ECO:0007669"/>
    <property type="project" value="InterPro"/>
</dbReference>
<organism evidence="2 3">
    <name type="scientific">Sinomonas humi</name>
    <dbReference type="NCBI Taxonomy" id="1338436"/>
    <lineage>
        <taxon>Bacteria</taxon>
        <taxon>Bacillati</taxon>
        <taxon>Actinomycetota</taxon>
        <taxon>Actinomycetes</taxon>
        <taxon>Micrococcales</taxon>
        <taxon>Micrococcaceae</taxon>
        <taxon>Sinomonas</taxon>
    </lineage>
</organism>
<dbReference type="InterPro" id="IPR024344">
    <property type="entry name" value="MDMPI_metal-binding"/>
</dbReference>
<accession>A0A0B2AFU7</accession>
<feature type="domain" description="Mycothiol-dependent maleylpyruvate isomerase metal-binding" evidence="1">
    <location>
        <begin position="5"/>
        <end position="138"/>
    </location>
</feature>
<evidence type="ECO:0000259" key="1">
    <source>
        <dbReference type="Pfam" id="PF11716"/>
    </source>
</evidence>
<dbReference type="Proteomes" id="UP000030982">
    <property type="component" value="Unassembled WGS sequence"/>
</dbReference>
<keyword evidence="3" id="KW-1185">Reference proteome</keyword>
<comment type="caution">
    <text evidence="2">The sequence shown here is derived from an EMBL/GenBank/DDBJ whole genome shotgun (WGS) entry which is preliminary data.</text>
</comment>
<dbReference type="AlphaFoldDB" id="A0A0B2AFU7"/>
<protein>
    <recommendedName>
        <fullName evidence="1">Mycothiol-dependent maleylpyruvate isomerase metal-binding domain-containing protein</fullName>
    </recommendedName>
</protein>
<dbReference type="InterPro" id="IPR034660">
    <property type="entry name" value="DinB/YfiT-like"/>
</dbReference>
<dbReference type="Pfam" id="PF11716">
    <property type="entry name" value="MDMPI_N"/>
    <property type="match status" value="1"/>
</dbReference>
<proteinExistence type="predicted"/>
<sequence>MAEIRSAADGIRHELDRLTDESVLQPSELPGWTRGHVLAHIEGISAAVARQVEYARRGEKVELYDGGQQARDQAIEDGAHATADEHRERVGAALGRVLDAFAALEPSEWDAPVRFRNGVVRDAGFALWRELVIHHSDLGTGCNQQEWSSGFCHHLLGFLEPRVPEGETFILRPHHGEEIRLGEGTDGVILEGRLQDLAAWLAGREIGRGSVRAEHAGEAVSLPAIGPWPSALAAK</sequence>
<gene>
    <name evidence="2" type="ORF">LK10_19410</name>
</gene>
<name>A0A0B2AFU7_9MICC</name>
<dbReference type="InterPro" id="IPR036527">
    <property type="entry name" value="SCP2_sterol-bd_dom_sf"/>
</dbReference>
<dbReference type="SUPFAM" id="SSF55718">
    <property type="entry name" value="SCP-like"/>
    <property type="match status" value="1"/>
</dbReference>
<dbReference type="STRING" id="1338436.LK10_19410"/>
<dbReference type="Gene3D" id="1.20.120.450">
    <property type="entry name" value="dinb family like domain"/>
    <property type="match status" value="1"/>
</dbReference>